<feature type="transmembrane region" description="Helical" evidence="11">
    <location>
        <begin position="357"/>
        <end position="376"/>
    </location>
</feature>
<evidence type="ECO:0000256" key="3">
    <source>
        <dbReference type="ARBA" id="ARBA00022449"/>
    </source>
</evidence>
<keyword evidence="5 11" id="KW-1133">Transmembrane helix</keyword>
<dbReference type="Proteomes" id="UP000598467">
    <property type="component" value="Unassembled WGS sequence"/>
</dbReference>
<feature type="transmembrane region" description="Helical" evidence="11">
    <location>
        <begin position="426"/>
        <end position="453"/>
    </location>
</feature>
<dbReference type="PANTHER" id="PTHR43269:SF2">
    <property type="entry name" value="SODIUM_PROTON ANTIPORTER 1-RELATED"/>
    <property type="match status" value="1"/>
</dbReference>
<organism evidence="14 15">
    <name type="scientific">Roseibium aggregatum</name>
    <dbReference type="NCBI Taxonomy" id="187304"/>
    <lineage>
        <taxon>Bacteria</taxon>
        <taxon>Pseudomonadati</taxon>
        <taxon>Pseudomonadota</taxon>
        <taxon>Alphaproteobacteria</taxon>
        <taxon>Hyphomicrobiales</taxon>
        <taxon>Stappiaceae</taxon>
        <taxon>Roseibium</taxon>
    </lineage>
</organism>
<feature type="transmembrane region" description="Helical" evidence="11">
    <location>
        <begin position="135"/>
        <end position="156"/>
    </location>
</feature>
<gene>
    <name evidence="14" type="primary">nhaD</name>
    <name evidence="14" type="ORF">HK439_02970</name>
</gene>
<name>A0A926NRM6_9HYPH</name>
<dbReference type="InterPro" id="IPR045016">
    <property type="entry name" value="NhaD-like"/>
</dbReference>
<feature type="transmembrane region" description="Helical" evidence="11">
    <location>
        <begin position="162"/>
        <end position="179"/>
    </location>
</feature>
<reference evidence="14" key="1">
    <citation type="submission" date="2020-05" db="EMBL/GenBank/DDBJ databases">
        <title>Identification of trans-AT polyketide cluster in two marine bacteria, producers of a novel glutaramide-containing polyketide sesbanimide D and analogs.</title>
        <authorList>
            <person name="Kacar D."/>
            <person name="Rodriguez P."/>
            <person name="Canedo L."/>
            <person name="Gonzalez E."/>
            <person name="Galan B."/>
            <person name="De La Calle F."/>
            <person name="Garcia J.L."/>
        </authorList>
    </citation>
    <scope>NUCLEOTIDE SEQUENCE</scope>
    <source>
        <strain evidence="14">PHM038</strain>
    </source>
</reference>
<feature type="chain" id="PRO_5037726716" evidence="12">
    <location>
        <begin position="20"/>
        <end position="496"/>
    </location>
</feature>
<feature type="transmembrane region" description="Helical" evidence="11">
    <location>
        <begin position="396"/>
        <end position="414"/>
    </location>
</feature>
<dbReference type="NCBIfam" id="NF038006">
    <property type="entry name" value="NhaD_1"/>
    <property type="match status" value="1"/>
</dbReference>
<evidence type="ECO:0000256" key="10">
    <source>
        <dbReference type="ARBA" id="ARBA00025753"/>
    </source>
</evidence>
<dbReference type="RefSeq" id="WP_190289881.1">
    <property type="nucleotide sequence ID" value="NZ_JABFCZ010000003.1"/>
</dbReference>
<comment type="caution">
    <text evidence="14">The sequence shown here is derived from an EMBL/GenBank/DDBJ whole genome shotgun (WGS) entry which is preliminary data.</text>
</comment>
<evidence type="ECO:0000256" key="2">
    <source>
        <dbReference type="ARBA" id="ARBA00022448"/>
    </source>
</evidence>
<accession>A0A926NRM6</accession>
<dbReference type="PANTHER" id="PTHR43269">
    <property type="entry name" value="SODIUM/PROTON ANTIPORTER 1-RELATED"/>
    <property type="match status" value="1"/>
</dbReference>
<evidence type="ECO:0000256" key="12">
    <source>
        <dbReference type="SAM" id="SignalP"/>
    </source>
</evidence>
<feature type="transmembrane region" description="Helical" evidence="11">
    <location>
        <begin position="291"/>
        <end position="308"/>
    </location>
</feature>
<feature type="transmembrane region" description="Helical" evidence="11">
    <location>
        <begin position="186"/>
        <end position="206"/>
    </location>
</feature>
<dbReference type="InterPro" id="IPR004680">
    <property type="entry name" value="Cit_transptr-like_dom"/>
</dbReference>
<keyword evidence="7" id="KW-0406">Ion transport</keyword>
<evidence type="ECO:0000256" key="7">
    <source>
        <dbReference type="ARBA" id="ARBA00023065"/>
    </source>
</evidence>
<dbReference type="EMBL" id="JABFCZ010000003">
    <property type="protein sequence ID" value="MBD1545209.1"/>
    <property type="molecule type" value="Genomic_DNA"/>
</dbReference>
<dbReference type="AlphaFoldDB" id="A0A926NRM6"/>
<feature type="transmembrane region" description="Helical" evidence="11">
    <location>
        <begin position="226"/>
        <end position="247"/>
    </location>
</feature>
<evidence type="ECO:0000259" key="13">
    <source>
        <dbReference type="Pfam" id="PF03600"/>
    </source>
</evidence>
<keyword evidence="2" id="KW-0813">Transport</keyword>
<dbReference type="GO" id="GO:0016020">
    <property type="term" value="C:membrane"/>
    <property type="evidence" value="ECO:0007669"/>
    <property type="project" value="UniProtKB-SubCell"/>
</dbReference>
<feature type="transmembrane region" description="Helical" evidence="11">
    <location>
        <begin position="268"/>
        <end position="285"/>
    </location>
</feature>
<comment type="similarity">
    <text evidence="10">Belongs to the NhaD Na(+)/H(+) (TC 2.A.62) antiporter family.</text>
</comment>
<feature type="transmembrane region" description="Helical" evidence="11">
    <location>
        <begin position="473"/>
        <end position="492"/>
    </location>
</feature>
<feature type="signal peptide" evidence="12">
    <location>
        <begin position="1"/>
        <end position="19"/>
    </location>
</feature>
<dbReference type="GO" id="GO:0006814">
    <property type="term" value="P:sodium ion transport"/>
    <property type="evidence" value="ECO:0007669"/>
    <property type="project" value="UniProtKB-KW"/>
</dbReference>
<feature type="domain" description="Citrate transporter-like" evidence="13">
    <location>
        <begin position="76"/>
        <end position="433"/>
    </location>
</feature>
<sequence>MRFLLALAVLLNSSLMAMAAEGGNGGGMTVVDLTNYPLSWMVIVALVVAYGFVVWGEQHHLEKSIPVLIGAGVIWAIVGIVTHLQPDHVIVEQAEFGFEHSIIEIGELTFFLVTAMTYVVTLQERNVFEMVRYKLLGAGLSQRAIFWATGLAAFLLSPLLDNLTTALALISVVIAVGAATRDRMFVSLAAINLVVAANAGGAFSPFGDITTLMVWQAGKVEFFEFFSIFVPSLVNWLVPAVIMSFAIKSSDVEAYNEPVVLKRGARRMIALFALTLVMAVSAHIFLELPPVIGMTTGLGFLMLYGYFLSHHEHEHFEAPVLPDGIQDDMLAVLETHYKLKHKPFNPMTSIKRLEWDTLLFFFGILMAVAGVSQLGFLLKVSEYMYGNLGPTFTNSFVGVLSAVVDNIPVMSAVLKMDPNMVHGQWMLVTLTAGVGGSLLSVGSAAGVALMGAAKMENEEGRYVSVYTFMGHLKWTWAVALGYAASIWVHTLLHQMY</sequence>
<feature type="transmembrane region" description="Helical" evidence="11">
    <location>
        <begin position="35"/>
        <end position="55"/>
    </location>
</feature>
<evidence type="ECO:0000256" key="9">
    <source>
        <dbReference type="ARBA" id="ARBA00023201"/>
    </source>
</evidence>
<evidence type="ECO:0000256" key="6">
    <source>
        <dbReference type="ARBA" id="ARBA00023053"/>
    </source>
</evidence>
<evidence type="ECO:0000256" key="4">
    <source>
        <dbReference type="ARBA" id="ARBA00022692"/>
    </source>
</evidence>
<evidence type="ECO:0000256" key="5">
    <source>
        <dbReference type="ARBA" id="ARBA00022989"/>
    </source>
</evidence>
<keyword evidence="6" id="KW-0915">Sodium</keyword>
<keyword evidence="9" id="KW-0739">Sodium transport</keyword>
<evidence type="ECO:0000256" key="11">
    <source>
        <dbReference type="SAM" id="Phobius"/>
    </source>
</evidence>
<feature type="transmembrane region" description="Helical" evidence="11">
    <location>
        <begin position="105"/>
        <end position="123"/>
    </location>
</feature>
<protein>
    <submittedName>
        <fullName evidence="14">Sodium:proton antiporter NhaD</fullName>
    </submittedName>
</protein>
<evidence type="ECO:0000313" key="14">
    <source>
        <dbReference type="EMBL" id="MBD1545209.1"/>
    </source>
</evidence>
<keyword evidence="4 11" id="KW-0812">Transmembrane</keyword>
<keyword evidence="3" id="KW-0050">Antiport</keyword>
<dbReference type="GO" id="GO:0015297">
    <property type="term" value="F:antiporter activity"/>
    <property type="evidence" value="ECO:0007669"/>
    <property type="project" value="UniProtKB-KW"/>
</dbReference>
<keyword evidence="12" id="KW-0732">Signal</keyword>
<evidence type="ECO:0000313" key="15">
    <source>
        <dbReference type="Proteomes" id="UP000598467"/>
    </source>
</evidence>
<feature type="transmembrane region" description="Helical" evidence="11">
    <location>
        <begin position="67"/>
        <end position="85"/>
    </location>
</feature>
<evidence type="ECO:0000256" key="8">
    <source>
        <dbReference type="ARBA" id="ARBA00023136"/>
    </source>
</evidence>
<proteinExistence type="inferred from homology"/>
<evidence type="ECO:0000256" key="1">
    <source>
        <dbReference type="ARBA" id="ARBA00004141"/>
    </source>
</evidence>
<comment type="subcellular location">
    <subcellularLocation>
        <location evidence="1">Membrane</location>
        <topology evidence="1">Multi-pass membrane protein</topology>
    </subcellularLocation>
</comment>
<keyword evidence="8 11" id="KW-0472">Membrane</keyword>
<dbReference type="Pfam" id="PF03600">
    <property type="entry name" value="CitMHS"/>
    <property type="match status" value="1"/>
</dbReference>